<gene>
    <name evidence="1" type="ORF">HALOF300_02291</name>
</gene>
<protein>
    <submittedName>
        <fullName evidence="1">Uncharacterized protein</fullName>
    </submittedName>
</protein>
<evidence type="ECO:0000313" key="2">
    <source>
        <dbReference type="Proteomes" id="UP000419743"/>
    </source>
</evidence>
<dbReference type="Proteomes" id="UP000419743">
    <property type="component" value="Unassembled WGS sequence"/>
</dbReference>
<accession>A0A7M4DJI4</accession>
<organism evidence="1 2">
    <name type="scientific">Occultella aeris</name>
    <dbReference type="NCBI Taxonomy" id="2761496"/>
    <lineage>
        <taxon>Bacteria</taxon>
        <taxon>Bacillati</taxon>
        <taxon>Actinomycetota</taxon>
        <taxon>Actinomycetes</taxon>
        <taxon>Micrococcales</taxon>
        <taxon>Ruaniaceae</taxon>
        <taxon>Occultella</taxon>
    </lineage>
</organism>
<proteinExistence type="predicted"/>
<dbReference type="RefSeq" id="WP_156741056.1">
    <property type="nucleotide sequence ID" value="NZ_CACRYJ010000032.1"/>
</dbReference>
<evidence type="ECO:0000313" key="1">
    <source>
        <dbReference type="EMBL" id="VZO37202.1"/>
    </source>
</evidence>
<keyword evidence="2" id="KW-1185">Reference proteome</keyword>
<name>A0A7M4DJI4_9MICO</name>
<dbReference type="EMBL" id="CACRYJ010000032">
    <property type="protein sequence ID" value="VZO37202.1"/>
    <property type="molecule type" value="Genomic_DNA"/>
</dbReference>
<sequence>MSETVEQPSDLTAAEPNDPVAFTHVLAFARKVAHELEAARVPQDEWVSQEYRPPRAAEQFGWHELGESVLVPTLERREPIGGWRVTGALVEEHFVTDNKGARLGADVSRQVHEFWLLRTGELRDVTLTTDASGATTATRTAVDPRAVGDLVRAPEWTEDATRVHGRLRVHRYRTDADAVHADPAPALSELLTTLRRRAH</sequence>
<dbReference type="AlphaFoldDB" id="A0A7M4DJI4"/>
<comment type="caution">
    <text evidence="1">The sequence shown here is derived from an EMBL/GenBank/DDBJ whole genome shotgun (WGS) entry which is preliminary data.</text>
</comment>
<reference evidence="1 2" key="1">
    <citation type="submission" date="2019-11" db="EMBL/GenBank/DDBJ databases">
        <authorList>
            <person name="Criscuolo A."/>
        </authorList>
    </citation>
    <scope>NUCLEOTIDE SEQUENCE [LARGE SCALE GENOMIC DNA]</scope>
    <source>
        <strain evidence="1">CIP111667</strain>
    </source>
</reference>